<accession>A0ABU6Y6G6</accession>
<feature type="compositionally biased region" description="Basic and acidic residues" evidence="1">
    <location>
        <begin position="120"/>
        <end position="129"/>
    </location>
</feature>
<feature type="region of interest" description="Disordered" evidence="1">
    <location>
        <begin position="1"/>
        <end position="22"/>
    </location>
</feature>
<evidence type="ECO:0000313" key="3">
    <source>
        <dbReference type="Proteomes" id="UP001341840"/>
    </source>
</evidence>
<dbReference type="EMBL" id="JASCZI010241715">
    <property type="protein sequence ID" value="MED6205627.1"/>
    <property type="molecule type" value="Genomic_DNA"/>
</dbReference>
<reference evidence="2 3" key="1">
    <citation type="journal article" date="2023" name="Plants (Basel)">
        <title>Bridging the Gap: Combining Genomics and Transcriptomics Approaches to Understand Stylosanthes scabra, an Orphan Legume from the Brazilian Caatinga.</title>
        <authorList>
            <person name="Ferreira-Neto J.R.C."/>
            <person name="da Silva M.D."/>
            <person name="Binneck E."/>
            <person name="de Melo N.F."/>
            <person name="da Silva R.H."/>
            <person name="de Melo A.L.T.M."/>
            <person name="Pandolfi V."/>
            <person name="Bustamante F.O."/>
            <person name="Brasileiro-Vidal A.C."/>
            <person name="Benko-Iseppon A.M."/>
        </authorList>
    </citation>
    <scope>NUCLEOTIDE SEQUENCE [LARGE SCALE GENOMIC DNA]</scope>
    <source>
        <tissue evidence="2">Leaves</tissue>
    </source>
</reference>
<dbReference type="Proteomes" id="UP001341840">
    <property type="component" value="Unassembled WGS sequence"/>
</dbReference>
<proteinExistence type="predicted"/>
<name>A0ABU6Y6G6_9FABA</name>
<keyword evidence="3" id="KW-1185">Reference proteome</keyword>
<protein>
    <submittedName>
        <fullName evidence="2">Uncharacterized protein</fullName>
    </submittedName>
</protein>
<organism evidence="2 3">
    <name type="scientific">Stylosanthes scabra</name>
    <dbReference type="NCBI Taxonomy" id="79078"/>
    <lineage>
        <taxon>Eukaryota</taxon>
        <taxon>Viridiplantae</taxon>
        <taxon>Streptophyta</taxon>
        <taxon>Embryophyta</taxon>
        <taxon>Tracheophyta</taxon>
        <taxon>Spermatophyta</taxon>
        <taxon>Magnoliopsida</taxon>
        <taxon>eudicotyledons</taxon>
        <taxon>Gunneridae</taxon>
        <taxon>Pentapetalae</taxon>
        <taxon>rosids</taxon>
        <taxon>fabids</taxon>
        <taxon>Fabales</taxon>
        <taxon>Fabaceae</taxon>
        <taxon>Papilionoideae</taxon>
        <taxon>50 kb inversion clade</taxon>
        <taxon>dalbergioids sensu lato</taxon>
        <taxon>Dalbergieae</taxon>
        <taxon>Pterocarpus clade</taxon>
        <taxon>Stylosanthes</taxon>
    </lineage>
</organism>
<evidence type="ECO:0000313" key="2">
    <source>
        <dbReference type="EMBL" id="MED6205627.1"/>
    </source>
</evidence>
<comment type="caution">
    <text evidence="2">The sequence shown here is derived from an EMBL/GenBank/DDBJ whole genome shotgun (WGS) entry which is preliminary data.</text>
</comment>
<sequence>MEHAAIVSKENRSMIQGKRTTRISVKPVRHRYSQRIIARPKPKKVEVINLSNDDEAEVKGKETTVEQPILVANQEEPKEEEEDPEYEEEKEEEDPEESVEPEEIPTSWSLLSLSTSASKGGDDKYDDAHYWNFDGDLDQWDTGFSAN</sequence>
<feature type="region of interest" description="Disordered" evidence="1">
    <location>
        <begin position="42"/>
        <end position="147"/>
    </location>
</feature>
<evidence type="ECO:0000256" key="1">
    <source>
        <dbReference type="SAM" id="MobiDB-lite"/>
    </source>
</evidence>
<gene>
    <name evidence="2" type="ORF">PIB30_019374</name>
</gene>
<feature type="compositionally biased region" description="Acidic residues" evidence="1">
    <location>
        <begin position="77"/>
        <end position="103"/>
    </location>
</feature>
<feature type="compositionally biased region" description="Low complexity" evidence="1">
    <location>
        <begin position="106"/>
        <end position="118"/>
    </location>
</feature>